<keyword evidence="2 4" id="KW-0238">DNA-binding</keyword>
<dbReference type="InterPro" id="IPR050109">
    <property type="entry name" value="HTH-type_TetR-like_transc_reg"/>
</dbReference>
<feature type="DNA-binding region" description="H-T-H motif" evidence="4">
    <location>
        <begin position="33"/>
        <end position="52"/>
    </location>
</feature>
<keyword evidence="7" id="KW-1185">Reference proteome</keyword>
<name>A0A5Q0HFN8_SACSY</name>
<dbReference type="PANTHER" id="PTHR30055:SF146">
    <property type="entry name" value="HTH-TYPE TRANSCRIPTIONAL DUAL REGULATOR CECR"/>
    <property type="match status" value="1"/>
</dbReference>
<dbReference type="KEGG" id="ssyi:EKG83_33825"/>
<dbReference type="SUPFAM" id="SSF48498">
    <property type="entry name" value="Tetracyclin repressor-like, C-terminal domain"/>
    <property type="match status" value="1"/>
</dbReference>
<dbReference type="SUPFAM" id="SSF46689">
    <property type="entry name" value="Homeodomain-like"/>
    <property type="match status" value="1"/>
</dbReference>
<dbReference type="PANTHER" id="PTHR30055">
    <property type="entry name" value="HTH-TYPE TRANSCRIPTIONAL REGULATOR RUTR"/>
    <property type="match status" value="1"/>
</dbReference>
<evidence type="ECO:0000259" key="5">
    <source>
        <dbReference type="PROSITE" id="PS50977"/>
    </source>
</evidence>
<evidence type="ECO:0000313" key="6">
    <source>
        <dbReference type="EMBL" id="QFZ24670.1"/>
    </source>
</evidence>
<feature type="domain" description="HTH tetR-type" evidence="5">
    <location>
        <begin position="10"/>
        <end position="70"/>
    </location>
</feature>
<dbReference type="Pfam" id="PF00440">
    <property type="entry name" value="TetR_N"/>
    <property type="match status" value="1"/>
</dbReference>
<evidence type="ECO:0000256" key="2">
    <source>
        <dbReference type="ARBA" id="ARBA00023125"/>
    </source>
</evidence>
<dbReference type="PRINTS" id="PR00455">
    <property type="entry name" value="HTHTETR"/>
</dbReference>
<proteinExistence type="predicted"/>
<dbReference type="Proteomes" id="UP000325787">
    <property type="component" value="Chromosome"/>
</dbReference>
<dbReference type="Gene3D" id="1.10.357.10">
    <property type="entry name" value="Tetracycline Repressor, domain 2"/>
    <property type="match status" value="1"/>
</dbReference>
<dbReference type="Pfam" id="PF14246">
    <property type="entry name" value="TetR_C_7"/>
    <property type="match status" value="1"/>
</dbReference>
<dbReference type="GO" id="GO:0000976">
    <property type="term" value="F:transcription cis-regulatory region binding"/>
    <property type="evidence" value="ECO:0007669"/>
    <property type="project" value="TreeGrafter"/>
</dbReference>
<accession>A0A5Q0HFN8</accession>
<dbReference type="AlphaFoldDB" id="A0A5Q0HFN8"/>
<evidence type="ECO:0000256" key="1">
    <source>
        <dbReference type="ARBA" id="ARBA00023015"/>
    </source>
</evidence>
<dbReference type="InterPro" id="IPR039536">
    <property type="entry name" value="TetR_C_Proteobacteria"/>
</dbReference>
<gene>
    <name evidence="6" type="ORF">EKG83_33825</name>
</gene>
<dbReference type="InterPro" id="IPR009057">
    <property type="entry name" value="Homeodomain-like_sf"/>
</dbReference>
<reference evidence="7" key="1">
    <citation type="journal article" date="2021" name="Curr. Microbiol.">
        <title>Complete genome of nocamycin-producing strain Saccharothrix syringae NRRL B-16468 reveals the biosynthetic potential for secondary metabolites.</title>
        <authorList>
            <person name="Mo X."/>
            <person name="Yang S."/>
        </authorList>
    </citation>
    <scope>NUCLEOTIDE SEQUENCE [LARGE SCALE GENOMIC DNA]</scope>
    <source>
        <strain evidence="7">ATCC 51364 / DSM 43886 / JCM 6844 / KCTC 9398 / NBRC 14523 / NRRL B-16468 / INA 2240</strain>
    </source>
</reference>
<keyword evidence="1" id="KW-0805">Transcription regulation</keyword>
<dbReference type="PROSITE" id="PS50977">
    <property type="entry name" value="HTH_TETR_2"/>
    <property type="match status" value="1"/>
</dbReference>
<keyword evidence="3" id="KW-0804">Transcription</keyword>
<dbReference type="EMBL" id="CP034550">
    <property type="protein sequence ID" value="QFZ24670.1"/>
    <property type="molecule type" value="Genomic_DNA"/>
</dbReference>
<dbReference type="GO" id="GO:0045892">
    <property type="term" value="P:negative regulation of DNA-templated transcription"/>
    <property type="evidence" value="ECO:0007669"/>
    <property type="project" value="UniProtKB-ARBA"/>
</dbReference>
<sequence length="207" mass="22423">MVETRSRGRVEKRRAILAAAFEVFGRRGYAEACVKEIAEVAGVAKPTVYNHLNDKETLFHHAVDAAAEAVLGDLLEVVEGLREPGDDLRAALEDVALRLALTCADPRSRALRRLVHAQADRFPELAASVHERTSLRVADALADRVARLVLAGRLRSCEPGEAAEQLLALISWPVEARSRAGTREVGAAELRVVAVNAVDTFLRAFGG</sequence>
<evidence type="ECO:0000256" key="3">
    <source>
        <dbReference type="ARBA" id="ARBA00023163"/>
    </source>
</evidence>
<evidence type="ECO:0000313" key="7">
    <source>
        <dbReference type="Proteomes" id="UP000325787"/>
    </source>
</evidence>
<dbReference type="InterPro" id="IPR036271">
    <property type="entry name" value="Tet_transcr_reg_TetR-rel_C_sf"/>
</dbReference>
<dbReference type="OrthoDB" id="7186128at2"/>
<evidence type="ECO:0000256" key="4">
    <source>
        <dbReference type="PROSITE-ProRule" id="PRU00335"/>
    </source>
</evidence>
<protein>
    <submittedName>
        <fullName evidence="6">TetR family transcriptional regulator</fullName>
    </submittedName>
</protein>
<dbReference type="GO" id="GO:0003700">
    <property type="term" value="F:DNA-binding transcription factor activity"/>
    <property type="evidence" value="ECO:0007669"/>
    <property type="project" value="TreeGrafter"/>
</dbReference>
<dbReference type="InterPro" id="IPR001647">
    <property type="entry name" value="HTH_TetR"/>
</dbReference>
<organism evidence="6 7">
    <name type="scientific">Saccharothrix syringae</name>
    <name type="common">Nocardiopsis syringae</name>
    <dbReference type="NCBI Taxonomy" id="103733"/>
    <lineage>
        <taxon>Bacteria</taxon>
        <taxon>Bacillati</taxon>
        <taxon>Actinomycetota</taxon>
        <taxon>Actinomycetes</taxon>
        <taxon>Pseudonocardiales</taxon>
        <taxon>Pseudonocardiaceae</taxon>
        <taxon>Saccharothrix</taxon>
    </lineage>
</organism>
<dbReference type="FunFam" id="1.10.10.60:FF:000141">
    <property type="entry name" value="TetR family transcriptional regulator"/>
    <property type="match status" value="1"/>
</dbReference>